<dbReference type="AlphaFoldDB" id="A0AAN1UET7"/>
<dbReference type="EMBL" id="CP019292">
    <property type="protein sequence ID" value="AXX62949.1"/>
    <property type="molecule type" value="Genomic_DNA"/>
</dbReference>
<evidence type="ECO:0000313" key="2">
    <source>
        <dbReference type="Proteomes" id="UP000263418"/>
    </source>
</evidence>
<gene>
    <name evidence="1" type="ORF">FORC53_4610</name>
</gene>
<sequence length="116" mass="13283">MNATHIEINEVSWTCAKCGHENKDLIKETNEPLCGGCDQVFDWNQINIDVTTFIGGEETYVNLSELCLIEEKLINELEELTKEDVPTMPFNTRYPVGWTPAYWGTFGEYVPVKFDT</sequence>
<organism evidence="1 2">
    <name type="scientific">Vibrio vulnificus</name>
    <dbReference type="NCBI Taxonomy" id="672"/>
    <lineage>
        <taxon>Bacteria</taxon>
        <taxon>Pseudomonadati</taxon>
        <taxon>Pseudomonadota</taxon>
        <taxon>Gammaproteobacteria</taxon>
        <taxon>Vibrionales</taxon>
        <taxon>Vibrionaceae</taxon>
        <taxon>Vibrio</taxon>
    </lineage>
</organism>
<evidence type="ECO:0000313" key="1">
    <source>
        <dbReference type="EMBL" id="AXX62949.1"/>
    </source>
</evidence>
<dbReference type="RefSeq" id="WP_048516408.1">
    <property type="nucleotide sequence ID" value="NZ_CP015514.1"/>
</dbReference>
<proteinExistence type="predicted"/>
<reference evidence="1 2" key="1">
    <citation type="submission" date="2017-03" db="EMBL/GenBank/DDBJ databases">
        <title>Complete Genome Sequence of Vibrio vulnificus FORC_053.</title>
        <authorList>
            <consortium name="Food-borne Pathogen Omics Research Center"/>
            <person name="Chung H.Y."/>
            <person name="Na E.J."/>
            <person name="Song J.S."/>
            <person name="Kim H."/>
            <person name="Lee J.-H."/>
            <person name="Ryu S."/>
            <person name="Choi S.H."/>
        </authorList>
    </citation>
    <scope>NUCLEOTIDE SEQUENCE [LARGE SCALE GENOMIC DNA]</scope>
    <source>
        <strain evidence="1 2">FORC_053</strain>
    </source>
</reference>
<dbReference type="Proteomes" id="UP000263418">
    <property type="component" value="Chromosome 3"/>
</dbReference>
<protein>
    <submittedName>
        <fullName evidence="1">Uncharacterized protein</fullName>
    </submittedName>
</protein>
<name>A0AAN1UET7_VIBVL</name>
<accession>A0AAN1UET7</accession>